<organism evidence="1">
    <name type="scientific">Rhizophagus irregularis (strain DAOM 181602 / DAOM 197198 / MUCL 43194)</name>
    <name type="common">Arbuscular mycorrhizal fungus</name>
    <name type="synonym">Glomus intraradices</name>
    <dbReference type="NCBI Taxonomy" id="747089"/>
    <lineage>
        <taxon>Eukaryota</taxon>
        <taxon>Fungi</taxon>
        <taxon>Fungi incertae sedis</taxon>
        <taxon>Mucoromycota</taxon>
        <taxon>Glomeromycotina</taxon>
        <taxon>Glomeromycetes</taxon>
        <taxon>Glomerales</taxon>
        <taxon>Glomeraceae</taxon>
        <taxon>Rhizophagus</taxon>
    </lineage>
</organism>
<evidence type="ECO:0000313" key="1">
    <source>
        <dbReference type="EMBL" id="ESA05983.1"/>
    </source>
</evidence>
<gene>
    <name evidence="1" type="ORF">GLOINDRAFT_34791</name>
</gene>
<proteinExistence type="predicted"/>
<dbReference type="AlphaFoldDB" id="U9TI74"/>
<name>U9TI74_RHIID</name>
<sequence length="58" mass="6741">MATPIERYPLNELNYEKGSNENGSRTVPFLLQIFYWFKDTCALNSARNVTPLFINKLT</sequence>
<accession>U9TI74</accession>
<dbReference type="EMBL" id="KI292246">
    <property type="protein sequence ID" value="ESA05983.1"/>
    <property type="molecule type" value="Genomic_DNA"/>
</dbReference>
<reference evidence="1" key="1">
    <citation type="submission" date="2013-07" db="EMBL/GenBank/DDBJ databases">
        <title>The genome of an arbuscular mycorrhizal fungus provides insights into the evolution of the oldest plant symbiosis.</title>
        <authorList>
            <consortium name="DOE Joint Genome Institute"/>
            <person name="Tisserant E."/>
            <person name="Malbreil M."/>
            <person name="Kuo A."/>
            <person name="Kohler A."/>
            <person name="Symeonidi A."/>
            <person name="Balestrini R."/>
            <person name="Charron P."/>
            <person name="Duensing N."/>
            <person name="Frei-dit-Frey N."/>
            <person name="Gianinazzi-Pearson V."/>
            <person name="Gilbert B."/>
            <person name="Handa Y."/>
            <person name="Hijri M."/>
            <person name="Kaul R."/>
            <person name="Kawaguchi M."/>
            <person name="Krajinski F."/>
            <person name="Lammers P."/>
            <person name="Lapierre D."/>
            <person name="Masclaux F.G."/>
            <person name="Murat C."/>
            <person name="Morin E."/>
            <person name="Ndikumana S."/>
            <person name="Pagni M."/>
            <person name="Petitpierre D."/>
            <person name="Requena N."/>
            <person name="Rosikiewicz P."/>
            <person name="Riley R."/>
            <person name="Saito K."/>
            <person name="San Clemente H."/>
            <person name="Shapiro H."/>
            <person name="van Tuinen D."/>
            <person name="Becard G."/>
            <person name="Bonfante P."/>
            <person name="Paszkowski U."/>
            <person name="Shachar-Hill Y."/>
            <person name="Young J.P."/>
            <person name="Sanders I.R."/>
            <person name="Henrissat B."/>
            <person name="Rensing S.A."/>
            <person name="Grigoriev I.V."/>
            <person name="Corradi N."/>
            <person name="Roux C."/>
            <person name="Martin F."/>
        </authorList>
    </citation>
    <scope>NUCLEOTIDE SEQUENCE</scope>
    <source>
        <strain evidence="1">DAOM 197198</strain>
    </source>
</reference>
<dbReference type="HOGENOM" id="CLU_2980267_0_0_1"/>
<protein>
    <submittedName>
        <fullName evidence="1">Uncharacterized protein</fullName>
    </submittedName>
</protein>